<dbReference type="Gene3D" id="1.25.40.10">
    <property type="entry name" value="Tetratricopeptide repeat domain"/>
    <property type="match status" value="1"/>
</dbReference>
<proteinExistence type="predicted"/>
<evidence type="ECO:0000259" key="2">
    <source>
        <dbReference type="PROSITE" id="PS50887"/>
    </source>
</evidence>
<organism evidence="3 4">
    <name type="scientific">Actinoalloteichus hymeniacidonis</name>
    <dbReference type="NCBI Taxonomy" id="340345"/>
    <lineage>
        <taxon>Bacteria</taxon>
        <taxon>Bacillati</taxon>
        <taxon>Actinomycetota</taxon>
        <taxon>Actinomycetes</taxon>
        <taxon>Pseudonocardiales</taxon>
        <taxon>Pseudonocardiaceae</taxon>
        <taxon>Actinoalloteichus</taxon>
    </lineage>
</organism>
<keyword evidence="4" id="KW-1185">Reference proteome</keyword>
<dbReference type="GO" id="GO:1902201">
    <property type="term" value="P:negative regulation of bacterial-type flagellum-dependent cell motility"/>
    <property type="evidence" value="ECO:0007669"/>
    <property type="project" value="TreeGrafter"/>
</dbReference>
<dbReference type="InterPro" id="IPR050469">
    <property type="entry name" value="Diguanylate_Cyclase"/>
</dbReference>
<dbReference type="CDD" id="cd01949">
    <property type="entry name" value="GGDEF"/>
    <property type="match status" value="1"/>
</dbReference>
<evidence type="ECO:0000313" key="4">
    <source>
        <dbReference type="Proteomes" id="UP000095210"/>
    </source>
</evidence>
<dbReference type="RefSeq" id="WP_236750465.1">
    <property type="nucleotide sequence ID" value="NZ_CP014859.1"/>
</dbReference>
<dbReference type="SMART" id="SM00267">
    <property type="entry name" value="GGDEF"/>
    <property type="match status" value="1"/>
</dbReference>
<feature type="domain" description="GGDEF" evidence="2">
    <location>
        <begin position="357"/>
        <end position="495"/>
    </location>
</feature>
<dbReference type="EMBL" id="CP014859">
    <property type="protein sequence ID" value="AOS61473.1"/>
    <property type="molecule type" value="Genomic_DNA"/>
</dbReference>
<dbReference type="Pfam" id="PF00990">
    <property type="entry name" value="GGDEF"/>
    <property type="match status" value="1"/>
</dbReference>
<dbReference type="Proteomes" id="UP000095210">
    <property type="component" value="Chromosome"/>
</dbReference>
<dbReference type="FunFam" id="3.30.70.270:FF:000001">
    <property type="entry name" value="Diguanylate cyclase domain protein"/>
    <property type="match status" value="1"/>
</dbReference>
<dbReference type="PANTHER" id="PTHR45138">
    <property type="entry name" value="REGULATORY COMPONENTS OF SENSORY TRANSDUCTION SYSTEM"/>
    <property type="match status" value="1"/>
</dbReference>
<feature type="region of interest" description="Disordered" evidence="1">
    <location>
        <begin position="484"/>
        <end position="511"/>
    </location>
</feature>
<name>A0AAC9HLU0_9PSEU</name>
<dbReference type="PROSITE" id="PS50887">
    <property type="entry name" value="GGDEF"/>
    <property type="match status" value="1"/>
</dbReference>
<dbReference type="InterPro" id="IPR011990">
    <property type="entry name" value="TPR-like_helical_dom_sf"/>
</dbReference>
<gene>
    <name evidence="3" type="ORF">TL08_03200</name>
</gene>
<dbReference type="Gene3D" id="3.30.70.270">
    <property type="match status" value="1"/>
</dbReference>
<dbReference type="AlphaFoldDB" id="A0AAC9HLU0"/>
<dbReference type="InterPro" id="IPR043128">
    <property type="entry name" value="Rev_trsase/Diguanyl_cyclase"/>
</dbReference>
<dbReference type="PANTHER" id="PTHR45138:SF9">
    <property type="entry name" value="DIGUANYLATE CYCLASE DGCM-RELATED"/>
    <property type="match status" value="1"/>
</dbReference>
<evidence type="ECO:0000313" key="3">
    <source>
        <dbReference type="EMBL" id="AOS61473.1"/>
    </source>
</evidence>
<protein>
    <submittedName>
        <fullName evidence="3">Diguanylate cyclase (GGDEF) domain-containing protein</fullName>
    </submittedName>
</protein>
<reference evidence="4" key="1">
    <citation type="submission" date="2016-03" db="EMBL/GenBank/DDBJ databases">
        <title>Complete genome sequence of the type strain Actinoalloteichus hymeniacidonis DSM 45092.</title>
        <authorList>
            <person name="Schaffert L."/>
            <person name="Albersmeier A."/>
            <person name="Winkler A."/>
            <person name="Kalinowski J."/>
            <person name="Zotchev S."/>
            <person name="Ruckert C."/>
        </authorList>
    </citation>
    <scope>NUCLEOTIDE SEQUENCE [LARGE SCALE GENOMIC DNA]</scope>
    <source>
        <strain evidence="4">HPA177(T) (DSM 45092(T))</strain>
    </source>
</reference>
<evidence type="ECO:0000256" key="1">
    <source>
        <dbReference type="SAM" id="MobiDB-lite"/>
    </source>
</evidence>
<dbReference type="SUPFAM" id="SSF48452">
    <property type="entry name" value="TPR-like"/>
    <property type="match status" value="2"/>
</dbReference>
<dbReference type="InterPro" id="IPR000160">
    <property type="entry name" value="GGDEF_dom"/>
</dbReference>
<dbReference type="GO" id="GO:0052621">
    <property type="term" value="F:diguanylate cyclase activity"/>
    <property type="evidence" value="ECO:0007669"/>
    <property type="project" value="TreeGrafter"/>
</dbReference>
<dbReference type="GO" id="GO:0043709">
    <property type="term" value="P:cell adhesion involved in single-species biofilm formation"/>
    <property type="evidence" value="ECO:0007669"/>
    <property type="project" value="TreeGrafter"/>
</dbReference>
<dbReference type="KEGG" id="ahm:TL08_03200"/>
<sequence>MVDRNDSPLAEHLPQQDREVRLLLESGRVLEANALFDEVVSGLPTGEDDRWRRATVLVHRAVVAFRLNRIPLALELAAEAWVELDADRPEGSAAAQTIGMLGYLVESIGHRRAALDMMRVSVELARRAGHPETLAHCMQRLGGTLNMRATEASADDAKRIFAEARGMLSEALDLVDSGFLHRALLAAYSRSLAGLGELAEAEELAQRALRLNEAAEDRWGLAVANWVLAGVRRTQGAMPAARTLASRAVAESDRVGDAILLRRVSQDLADICADLGDHVGEAEALRRGMAAGSKMLDTLQEALGQALEQRRLAVQAQRVAVAAQEAAARDPLTGLVNRLGLERTAPHLIKRTASRGRVPWLVLLDVDWFKDVNDDAGHAAGDAALREIAQLLRRECRADDLVARWAGDEFVIVLGDVSEERTEGSDAGPTVAERIRAAVHNHDWRLVLGKTTRPPTVSIGVAAGPAQLDQLFTAADNALYRAKRQGRNRVEVQPSTEDELDSRQAGTLAPR</sequence>
<accession>A0AAC9HLU0</accession>
<dbReference type="NCBIfam" id="TIGR00254">
    <property type="entry name" value="GGDEF"/>
    <property type="match status" value="1"/>
</dbReference>
<dbReference type="SUPFAM" id="SSF55073">
    <property type="entry name" value="Nucleotide cyclase"/>
    <property type="match status" value="1"/>
</dbReference>
<dbReference type="GO" id="GO:0005886">
    <property type="term" value="C:plasma membrane"/>
    <property type="evidence" value="ECO:0007669"/>
    <property type="project" value="TreeGrafter"/>
</dbReference>
<dbReference type="InterPro" id="IPR029787">
    <property type="entry name" value="Nucleotide_cyclase"/>
</dbReference>